<dbReference type="PANTHER" id="PTHR34822">
    <property type="entry name" value="GRPB DOMAIN PROTEIN (AFU_ORTHOLOGUE AFUA_1G01530)"/>
    <property type="match status" value="1"/>
</dbReference>
<accession>A0A4R2K417</accession>
<dbReference type="Pfam" id="PF04229">
    <property type="entry name" value="GrpB"/>
    <property type="match status" value="1"/>
</dbReference>
<dbReference type="SUPFAM" id="SSF81301">
    <property type="entry name" value="Nucleotidyltransferase"/>
    <property type="match status" value="1"/>
</dbReference>
<dbReference type="Proteomes" id="UP000294919">
    <property type="component" value="Unassembled WGS sequence"/>
</dbReference>
<dbReference type="GO" id="GO:0016740">
    <property type="term" value="F:transferase activity"/>
    <property type="evidence" value="ECO:0007669"/>
    <property type="project" value="UniProtKB-KW"/>
</dbReference>
<organism evidence="1 2">
    <name type="scientific">Marinisporobacter balticus</name>
    <dbReference type="NCBI Taxonomy" id="2018667"/>
    <lineage>
        <taxon>Bacteria</taxon>
        <taxon>Bacillati</taxon>
        <taxon>Bacillota</taxon>
        <taxon>Clostridia</taxon>
        <taxon>Peptostreptococcales</taxon>
        <taxon>Thermotaleaceae</taxon>
        <taxon>Marinisporobacter</taxon>
    </lineage>
</organism>
<dbReference type="OrthoDB" id="9799092at2"/>
<reference evidence="1 2" key="1">
    <citation type="submission" date="2019-03" db="EMBL/GenBank/DDBJ databases">
        <title>Genomic Encyclopedia of Type Strains, Phase IV (KMG-IV): sequencing the most valuable type-strain genomes for metagenomic binning, comparative biology and taxonomic classification.</title>
        <authorList>
            <person name="Goeker M."/>
        </authorList>
    </citation>
    <scope>NUCLEOTIDE SEQUENCE [LARGE SCALE GENOMIC DNA]</scope>
    <source>
        <strain evidence="1 2">DSM 102940</strain>
    </source>
</reference>
<dbReference type="EMBL" id="SLWV01000054">
    <property type="protein sequence ID" value="TCO67891.1"/>
    <property type="molecule type" value="Genomic_DNA"/>
</dbReference>
<proteinExistence type="predicted"/>
<dbReference type="Gene3D" id="3.30.460.10">
    <property type="entry name" value="Beta Polymerase, domain 2"/>
    <property type="match status" value="1"/>
</dbReference>
<name>A0A4R2K417_9FIRM</name>
<keyword evidence="2" id="KW-1185">Reference proteome</keyword>
<dbReference type="AlphaFoldDB" id="A0A4R2K417"/>
<evidence type="ECO:0000313" key="1">
    <source>
        <dbReference type="EMBL" id="TCO67891.1"/>
    </source>
</evidence>
<sequence length="195" mass="23031">MGKTLSGMSLEELWELFPIILKEHNPAYKEWYLIEKDKIVNTVGRNDIKRINHIGSSSIEGLISKPTVDILLEVDCNCDIEKLQSKLNNAGWTLMSFESKPDINISFNKGYTLNGFAEKVFHFHVRFWGDWNELYFRDYLLVHKEVAKEYGKLKQGLKEQYEYNRDRYTKAKTEFIMKYTKIARKDFGNRYAPKL</sequence>
<dbReference type="InterPro" id="IPR043519">
    <property type="entry name" value="NT_sf"/>
</dbReference>
<comment type="caution">
    <text evidence="1">The sequence shown here is derived from an EMBL/GenBank/DDBJ whole genome shotgun (WGS) entry which is preliminary data.</text>
</comment>
<evidence type="ECO:0000313" key="2">
    <source>
        <dbReference type="Proteomes" id="UP000294919"/>
    </source>
</evidence>
<protein>
    <submittedName>
        <fullName evidence="1">GrpB-like predicted nucleotidyltransferase (UPF0157 family)</fullName>
    </submittedName>
</protein>
<gene>
    <name evidence="1" type="ORF">EV214_1547</name>
</gene>
<dbReference type="InterPro" id="IPR007344">
    <property type="entry name" value="GrpB/CoaE"/>
</dbReference>
<keyword evidence="1" id="KW-0808">Transferase</keyword>
<dbReference type="RefSeq" id="WP_132248407.1">
    <property type="nucleotide sequence ID" value="NZ_SLWV01000054.1"/>
</dbReference>
<dbReference type="PANTHER" id="PTHR34822:SF1">
    <property type="entry name" value="GRPB FAMILY PROTEIN"/>
    <property type="match status" value="1"/>
</dbReference>